<dbReference type="SMART" id="SM00535">
    <property type="entry name" value="RIBOc"/>
    <property type="match status" value="1"/>
</dbReference>
<dbReference type="PROSITE" id="PS50142">
    <property type="entry name" value="RNASE_3_2"/>
    <property type="match status" value="1"/>
</dbReference>
<dbReference type="GO" id="GO:0004525">
    <property type="term" value="F:ribonuclease III activity"/>
    <property type="evidence" value="ECO:0007669"/>
    <property type="project" value="InterPro"/>
</dbReference>
<evidence type="ECO:0000313" key="4">
    <source>
        <dbReference type="EMBL" id="KAE9108867.1"/>
    </source>
</evidence>
<evidence type="ECO:0000313" key="8">
    <source>
        <dbReference type="Proteomes" id="UP000488956"/>
    </source>
</evidence>
<comment type="caution">
    <text evidence="5">The sequence shown here is derived from an EMBL/GenBank/DDBJ whole genome shotgun (WGS) entry which is preliminary data.</text>
</comment>
<evidence type="ECO:0000313" key="7">
    <source>
        <dbReference type="Proteomes" id="UP000460718"/>
    </source>
</evidence>
<gene>
    <name evidence="5" type="ORF">PF006_g13224</name>
    <name evidence="4" type="ORF">PF010_g11749</name>
    <name evidence="3" type="ORF">PF011_g13030</name>
</gene>
<dbReference type="Proteomes" id="UP000488956">
    <property type="component" value="Unassembled WGS sequence"/>
</dbReference>
<dbReference type="EMBL" id="QXGA01000779">
    <property type="protein sequence ID" value="KAE9141309.1"/>
    <property type="molecule type" value="Genomic_DNA"/>
</dbReference>
<dbReference type="AlphaFoldDB" id="A0A6A3TS35"/>
<organism evidence="5 6">
    <name type="scientific">Phytophthora fragariae</name>
    <dbReference type="NCBI Taxonomy" id="53985"/>
    <lineage>
        <taxon>Eukaryota</taxon>
        <taxon>Sar</taxon>
        <taxon>Stramenopiles</taxon>
        <taxon>Oomycota</taxon>
        <taxon>Peronosporomycetes</taxon>
        <taxon>Peronosporales</taxon>
        <taxon>Peronosporaceae</taxon>
        <taxon>Phytophthora</taxon>
    </lineage>
</organism>
<evidence type="ECO:0000259" key="2">
    <source>
        <dbReference type="PROSITE" id="PS50142"/>
    </source>
</evidence>
<reference evidence="5 6" key="1">
    <citation type="submission" date="2018-08" db="EMBL/GenBank/DDBJ databases">
        <title>Genomic investigation of the strawberry pathogen Phytophthora fragariae indicates pathogenicity is determined by transcriptional variation in three key races.</title>
        <authorList>
            <person name="Adams T.M."/>
            <person name="Armitage A.D."/>
            <person name="Sobczyk M.K."/>
            <person name="Bates H.J."/>
            <person name="Dunwell J.M."/>
            <person name="Nellist C.F."/>
            <person name="Harrison R.J."/>
        </authorList>
    </citation>
    <scope>NUCLEOTIDE SEQUENCE [LARGE SCALE GENOMIC DNA]</scope>
    <source>
        <strain evidence="5 6">NOV-5</strain>
        <strain evidence="4 8">ONT-3</strain>
        <strain evidence="3 7">SCRP245</strain>
    </source>
</reference>
<feature type="domain" description="RNase III" evidence="2">
    <location>
        <begin position="95"/>
        <end position="233"/>
    </location>
</feature>
<dbReference type="GO" id="GO:0006396">
    <property type="term" value="P:RNA processing"/>
    <property type="evidence" value="ECO:0007669"/>
    <property type="project" value="InterPro"/>
</dbReference>
<dbReference type="EMBL" id="QXFW01000783">
    <property type="protein sequence ID" value="KAE9003124.1"/>
    <property type="molecule type" value="Genomic_DNA"/>
</dbReference>
<evidence type="ECO:0000313" key="5">
    <source>
        <dbReference type="EMBL" id="KAE9141309.1"/>
    </source>
</evidence>
<dbReference type="InterPro" id="IPR000999">
    <property type="entry name" value="RNase_III_dom"/>
</dbReference>
<evidence type="ECO:0000313" key="3">
    <source>
        <dbReference type="EMBL" id="KAE9003124.1"/>
    </source>
</evidence>
<evidence type="ECO:0000256" key="1">
    <source>
        <dbReference type="ARBA" id="ARBA00022801"/>
    </source>
</evidence>
<keyword evidence="1" id="KW-0378">Hydrolase</keyword>
<sequence length="370" mass="40444">MSSIGSNDDGSDAGIVQALTAVALSGDAKTNKSHVGPKSSGPAKLERHLLDQDVVGTKTVSGRQLLSPTLTPDWQLIKPQHFEWVVTPDNWESDLLKFQERIGVTFKDVTLLKIALTHHGCLHQNVVSDDVPVVRLSNRSLEFLGGFAAGRSGSEFLFQTKLWYQEGQLTKAKAALVNNDVLAKIGEDLGLTDVLLWPPSFTSDKEPDHGKGRVTIAAGAVESLIAAVYLDQGMEAAMEFLATQILPLSARSTTPDAIWNPVEELQRLLQAHNRGVPAYKPEKPPVSVSWAQKTSVKSSRFNNLFAIFRRRNLPVTESSPEFTVELFVQDKSILKSQSSSSYSTVLYSTAKTRVAEEALARFKESFNAAA</sequence>
<dbReference type="Proteomes" id="UP000440732">
    <property type="component" value="Unassembled WGS sequence"/>
</dbReference>
<dbReference type="InterPro" id="IPR036389">
    <property type="entry name" value="RNase_III_sf"/>
</dbReference>
<dbReference type="Pfam" id="PF14622">
    <property type="entry name" value="Ribonucleas_3_3"/>
    <property type="match status" value="1"/>
</dbReference>
<accession>A0A6A3TS35</accession>
<dbReference type="SUPFAM" id="SSF69065">
    <property type="entry name" value="RNase III domain-like"/>
    <property type="match status" value="1"/>
</dbReference>
<dbReference type="Gene3D" id="1.10.1520.10">
    <property type="entry name" value="Ribonuclease III domain"/>
    <property type="match status" value="1"/>
</dbReference>
<dbReference type="EMBL" id="QXFX01000634">
    <property type="protein sequence ID" value="KAE9108867.1"/>
    <property type="molecule type" value="Genomic_DNA"/>
</dbReference>
<dbReference type="CDD" id="cd00593">
    <property type="entry name" value="RIBOc"/>
    <property type="match status" value="1"/>
</dbReference>
<protein>
    <recommendedName>
        <fullName evidence="2">RNase III domain-containing protein</fullName>
    </recommendedName>
</protein>
<evidence type="ECO:0000313" key="6">
    <source>
        <dbReference type="Proteomes" id="UP000440732"/>
    </source>
</evidence>
<dbReference type="Proteomes" id="UP000460718">
    <property type="component" value="Unassembled WGS sequence"/>
</dbReference>
<dbReference type="PANTHER" id="PTHR14950">
    <property type="entry name" value="DICER-RELATED"/>
    <property type="match status" value="1"/>
</dbReference>
<name>A0A6A3TS35_9STRA</name>
<dbReference type="PANTHER" id="PTHR14950:SF37">
    <property type="entry name" value="ENDORIBONUCLEASE DICER"/>
    <property type="match status" value="1"/>
</dbReference>
<proteinExistence type="predicted"/>